<dbReference type="Proteomes" id="UP000644699">
    <property type="component" value="Unassembled WGS sequence"/>
</dbReference>
<evidence type="ECO:0000313" key="2">
    <source>
        <dbReference type="EMBL" id="GGE24910.1"/>
    </source>
</evidence>
<feature type="chain" id="PRO_5036792683" evidence="1">
    <location>
        <begin position="21"/>
        <end position="164"/>
    </location>
</feature>
<dbReference type="AlphaFoldDB" id="A0A917A441"/>
<protein>
    <submittedName>
        <fullName evidence="2">Uncharacterized protein</fullName>
    </submittedName>
</protein>
<gene>
    <name evidence="2" type="ORF">GCM10011390_50440</name>
</gene>
<accession>A0A917A441</accession>
<name>A0A917A441_9HYPH</name>
<dbReference type="EMBL" id="BMIQ01000015">
    <property type="protein sequence ID" value="GGE24910.1"/>
    <property type="molecule type" value="Genomic_DNA"/>
</dbReference>
<keyword evidence="1" id="KW-0732">Signal</keyword>
<evidence type="ECO:0000256" key="1">
    <source>
        <dbReference type="SAM" id="SignalP"/>
    </source>
</evidence>
<proteinExistence type="predicted"/>
<dbReference type="RefSeq" id="WP_188913536.1">
    <property type="nucleotide sequence ID" value="NZ_BMIQ01000015.1"/>
</dbReference>
<organism evidence="2 3">
    <name type="scientific">Aureimonas endophytica</name>
    <dbReference type="NCBI Taxonomy" id="2027858"/>
    <lineage>
        <taxon>Bacteria</taxon>
        <taxon>Pseudomonadati</taxon>
        <taxon>Pseudomonadota</taxon>
        <taxon>Alphaproteobacteria</taxon>
        <taxon>Hyphomicrobiales</taxon>
        <taxon>Aurantimonadaceae</taxon>
        <taxon>Aureimonas</taxon>
    </lineage>
</organism>
<sequence length="164" mass="18169">MRRLMVLAAVSVLGVVSARAGDFVGAFDNYSVKVDRSKAAAPRYQGEDAWASGFRTRIKNGLAGGVNFGGRYSMVEIGCGTSCRTALAVDRKTGDIIRFPRGGEDHYSLQLLYRADSRLVQATWADMDKNQCVLEFFEAKAGRFDRVNEFRTARPADDYYCEAN</sequence>
<comment type="caution">
    <text evidence="2">The sequence shown here is derived from an EMBL/GenBank/DDBJ whole genome shotgun (WGS) entry which is preliminary data.</text>
</comment>
<reference evidence="2" key="1">
    <citation type="journal article" date="2014" name="Int. J. Syst. Evol. Microbiol.">
        <title>Complete genome sequence of Corynebacterium casei LMG S-19264T (=DSM 44701T), isolated from a smear-ripened cheese.</title>
        <authorList>
            <consortium name="US DOE Joint Genome Institute (JGI-PGF)"/>
            <person name="Walter F."/>
            <person name="Albersmeier A."/>
            <person name="Kalinowski J."/>
            <person name="Ruckert C."/>
        </authorList>
    </citation>
    <scope>NUCLEOTIDE SEQUENCE</scope>
    <source>
        <strain evidence="2">CGMCC 1.15367</strain>
    </source>
</reference>
<reference evidence="2" key="2">
    <citation type="submission" date="2020-09" db="EMBL/GenBank/DDBJ databases">
        <authorList>
            <person name="Sun Q."/>
            <person name="Zhou Y."/>
        </authorList>
    </citation>
    <scope>NUCLEOTIDE SEQUENCE</scope>
    <source>
        <strain evidence="2">CGMCC 1.15367</strain>
    </source>
</reference>
<evidence type="ECO:0000313" key="3">
    <source>
        <dbReference type="Proteomes" id="UP000644699"/>
    </source>
</evidence>
<feature type="signal peptide" evidence="1">
    <location>
        <begin position="1"/>
        <end position="20"/>
    </location>
</feature>
<keyword evidence="3" id="KW-1185">Reference proteome</keyword>